<dbReference type="EMBL" id="MLAK01000561">
    <property type="protein sequence ID" value="OHT12526.1"/>
    <property type="molecule type" value="Genomic_DNA"/>
</dbReference>
<dbReference type="PRINTS" id="PR00114">
    <property type="entry name" value="STPHPHTASE"/>
</dbReference>
<comment type="catalytic activity">
    <reaction evidence="1">
        <text>O-phospho-L-threonyl-[protein] + H2O = L-threonyl-[protein] + phosphate</text>
        <dbReference type="Rhea" id="RHEA:47004"/>
        <dbReference type="Rhea" id="RHEA-COMP:11060"/>
        <dbReference type="Rhea" id="RHEA-COMP:11605"/>
        <dbReference type="ChEBI" id="CHEBI:15377"/>
        <dbReference type="ChEBI" id="CHEBI:30013"/>
        <dbReference type="ChEBI" id="CHEBI:43474"/>
        <dbReference type="ChEBI" id="CHEBI:61977"/>
        <dbReference type="EC" id="3.1.3.16"/>
    </reaction>
</comment>
<dbReference type="Gene3D" id="3.60.21.10">
    <property type="match status" value="1"/>
</dbReference>
<evidence type="ECO:0000259" key="2">
    <source>
        <dbReference type="PROSITE" id="PS00125"/>
    </source>
</evidence>
<organism evidence="3 4">
    <name type="scientific">Tritrichomonas foetus</name>
    <dbReference type="NCBI Taxonomy" id="1144522"/>
    <lineage>
        <taxon>Eukaryota</taxon>
        <taxon>Metamonada</taxon>
        <taxon>Parabasalia</taxon>
        <taxon>Tritrichomonadida</taxon>
        <taxon>Tritrichomonadidae</taxon>
        <taxon>Tritrichomonas</taxon>
    </lineage>
</organism>
<dbReference type="Proteomes" id="UP000179807">
    <property type="component" value="Unassembled WGS sequence"/>
</dbReference>
<comment type="caution">
    <text evidence="3">The sequence shown here is derived from an EMBL/GenBank/DDBJ whole genome shotgun (WGS) entry which is preliminary data.</text>
</comment>
<dbReference type="EC" id="3.1.3.16" evidence="1"/>
<dbReference type="GO" id="GO:0005737">
    <property type="term" value="C:cytoplasm"/>
    <property type="evidence" value="ECO:0007669"/>
    <property type="project" value="TreeGrafter"/>
</dbReference>
<dbReference type="InterPro" id="IPR050341">
    <property type="entry name" value="PP1_catalytic_subunit"/>
</dbReference>
<proteinExistence type="inferred from homology"/>
<dbReference type="GeneID" id="94834366"/>
<dbReference type="SUPFAM" id="SSF56300">
    <property type="entry name" value="Metallo-dependent phosphatases"/>
    <property type="match status" value="1"/>
</dbReference>
<reference evidence="3" key="1">
    <citation type="submission" date="2016-10" db="EMBL/GenBank/DDBJ databases">
        <authorList>
            <person name="Benchimol M."/>
            <person name="Almeida L.G."/>
            <person name="Vasconcelos A.T."/>
            <person name="Perreira-Neves A."/>
            <person name="Rosa I.A."/>
            <person name="Tasca T."/>
            <person name="Bogo M.R."/>
            <person name="de Souza W."/>
        </authorList>
    </citation>
    <scope>NUCLEOTIDE SEQUENCE [LARGE SCALE GENOMIC DNA]</scope>
    <source>
        <strain evidence="3">K</strain>
    </source>
</reference>
<evidence type="ECO:0000256" key="1">
    <source>
        <dbReference type="RuleBase" id="RU004273"/>
    </source>
</evidence>
<accession>A0A1J4KS88</accession>
<dbReference type="PANTHER" id="PTHR11668:SF494">
    <property type="entry name" value="PROTEIN PHOSPHATASE, PUTATIVE-RELATED"/>
    <property type="match status" value="1"/>
</dbReference>
<comment type="similarity">
    <text evidence="1">Belongs to the PPP phosphatase family.</text>
</comment>
<dbReference type="GO" id="GO:0004722">
    <property type="term" value="F:protein serine/threonine phosphatase activity"/>
    <property type="evidence" value="ECO:0007669"/>
    <property type="project" value="UniProtKB-EC"/>
</dbReference>
<sequence length="417" mass="47059">MASLVFQTYRRILKLTMNEIHMIGADIPIPLFAPATIEQLCRESIEILKGEETVLAINGEFVIIGDLHGNLIDLVRILSIHGLPPHTNYLFLGDYVDRGQFSIEVATILLSLMTLFPKNVYLLKGNHEISNINSNYGFFQEVMRSYGFPLIWERINDVFQWLPMCAIINNSVFCVHGGISSRVSSRSDLLNIRRPIIELDDLCIDLLWSDPTNKTKKYKPSYRGKGKEFGISATKKFLSAVRCDRIIRAHQSIPTGVDTMFDGFVTTVFSTSNVFAKNVHGMCGSLIINRECILNKVVLNPIKPLMRIHCAFNNISDHKYKIEYNNLLSRNLSLAELEINEKHASLSSSEKVKNCSMYCFKRTTHPSALKVMMSQEKAGQAIRTPKKLSLPTITTASSLSIIPNMAHRLPILKQAIK</sequence>
<dbReference type="PROSITE" id="PS00125">
    <property type="entry name" value="SER_THR_PHOSPHATASE"/>
    <property type="match status" value="1"/>
</dbReference>
<keyword evidence="4" id="KW-1185">Reference proteome</keyword>
<dbReference type="SMART" id="SM00156">
    <property type="entry name" value="PP2Ac"/>
    <property type="match status" value="1"/>
</dbReference>
<gene>
    <name evidence="3" type="ORF">TRFO_17569</name>
</gene>
<dbReference type="GO" id="GO:0005634">
    <property type="term" value="C:nucleus"/>
    <property type="evidence" value="ECO:0007669"/>
    <property type="project" value="TreeGrafter"/>
</dbReference>
<feature type="domain" description="Serine/threonine specific protein phosphatases" evidence="2">
    <location>
        <begin position="123"/>
        <end position="128"/>
    </location>
</feature>
<dbReference type="VEuPathDB" id="TrichDB:TRFO_17569"/>
<dbReference type="InterPro" id="IPR004843">
    <property type="entry name" value="Calcineurin-like_PHP"/>
</dbReference>
<keyword evidence="1" id="KW-0378">Hydrolase</keyword>
<evidence type="ECO:0000313" key="4">
    <source>
        <dbReference type="Proteomes" id="UP000179807"/>
    </source>
</evidence>
<dbReference type="InterPro" id="IPR029052">
    <property type="entry name" value="Metallo-depent_PP-like"/>
</dbReference>
<name>A0A1J4KS88_9EUKA</name>
<protein>
    <recommendedName>
        <fullName evidence="1">Serine/threonine-protein phosphatase</fullName>
        <ecNumber evidence="1">3.1.3.16</ecNumber>
    </recommendedName>
</protein>
<dbReference type="AlphaFoldDB" id="A0A1J4KS88"/>
<dbReference type="RefSeq" id="XP_068365662.1">
    <property type="nucleotide sequence ID" value="XM_068499662.1"/>
</dbReference>
<dbReference type="InterPro" id="IPR006186">
    <property type="entry name" value="Ser/Thr-sp_prot-phosphatase"/>
</dbReference>
<evidence type="ECO:0000313" key="3">
    <source>
        <dbReference type="EMBL" id="OHT12526.1"/>
    </source>
</evidence>
<dbReference type="PANTHER" id="PTHR11668">
    <property type="entry name" value="SERINE/THREONINE PROTEIN PHOSPHATASE"/>
    <property type="match status" value="1"/>
</dbReference>
<dbReference type="Pfam" id="PF00149">
    <property type="entry name" value="Metallophos"/>
    <property type="match status" value="1"/>
</dbReference>
<dbReference type="CDD" id="cd00144">
    <property type="entry name" value="MPP_PPP_family"/>
    <property type="match status" value="1"/>
</dbReference>